<dbReference type="GO" id="GO:0016020">
    <property type="term" value="C:membrane"/>
    <property type="evidence" value="ECO:0007669"/>
    <property type="project" value="InterPro"/>
</dbReference>
<dbReference type="PANTHER" id="PTHR31121">
    <property type="entry name" value="ALPHA-1,2 MANNOSYLTRANSFERASE KTR1"/>
    <property type="match status" value="1"/>
</dbReference>
<comment type="caution">
    <text evidence="5">The sequence shown here is derived from an EMBL/GenBank/DDBJ whole genome shotgun (WGS) entry which is preliminary data.</text>
</comment>
<evidence type="ECO:0000256" key="2">
    <source>
        <dbReference type="ARBA" id="ARBA00022679"/>
    </source>
</evidence>
<dbReference type="Gene3D" id="3.90.550.10">
    <property type="entry name" value="Spore Coat Polysaccharide Biosynthesis Protein SpsA, Chain A"/>
    <property type="match status" value="1"/>
</dbReference>
<gene>
    <name evidence="5" type="ORF">PBRASI_LOCUS6520</name>
</gene>
<dbReference type="OrthoDB" id="439943at2759"/>
<sequence>MSNYTRYRLLLIIVCFASLLFLYYVYFTGEKVPLDVRERFFQNEYLDPQLDPSLRPIGNVRAALVVLTRNEDLTEILRTMKQFESRWNRRYNYPYIFLNDAEFNQRFKDRTSAATRAKTFYGTIPQEMWSYPSWINQTKAAEARDQMVKDKIIYGGSESYRHMCRFYSGFFFHHQLLKKYDYYWRIEPGVKYNCDINYDPFAFMQKYKIKYGFTLSLAEYRSTIPTLWDTVRDFMDEYPNLINPNNFTRWISDDDLDSYNLCHFWSNFEIGDLNFWRSEAYTKFFNYLDKAGGFFYERWGDAPVHSIAAALFLEKSDVHFFNDIAYRHEPFEHCPPEPRYHISGNCQCNVSENFDMHWYSCTKKWFEI</sequence>
<dbReference type="InterPro" id="IPR029044">
    <property type="entry name" value="Nucleotide-diphossugar_trans"/>
</dbReference>
<dbReference type="PANTHER" id="PTHR31121:SF6">
    <property type="entry name" value="ALPHA-1,2 MANNOSYLTRANSFERASE KTR1"/>
    <property type="match status" value="1"/>
</dbReference>
<evidence type="ECO:0000256" key="4">
    <source>
        <dbReference type="SAM" id="Phobius"/>
    </source>
</evidence>
<keyword evidence="4" id="KW-1133">Transmembrane helix</keyword>
<feature type="transmembrane region" description="Helical" evidence="4">
    <location>
        <begin position="7"/>
        <end position="27"/>
    </location>
</feature>
<reference evidence="5" key="1">
    <citation type="submission" date="2021-06" db="EMBL/GenBank/DDBJ databases">
        <authorList>
            <person name="Kallberg Y."/>
            <person name="Tangrot J."/>
            <person name="Rosling A."/>
        </authorList>
    </citation>
    <scope>NUCLEOTIDE SEQUENCE</scope>
    <source>
        <strain evidence="5">BR232B</strain>
    </source>
</reference>
<dbReference type="SUPFAM" id="SSF53448">
    <property type="entry name" value="Nucleotide-diphospho-sugar transferases"/>
    <property type="match status" value="1"/>
</dbReference>
<proteinExistence type="inferred from homology"/>
<evidence type="ECO:0000313" key="5">
    <source>
        <dbReference type="EMBL" id="CAG8579086.1"/>
    </source>
</evidence>
<dbReference type="AlphaFoldDB" id="A0A9N9G498"/>
<dbReference type="Pfam" id="PF01793">
    <property type="entry name" value="Glyco_transf_15"/>
    <property type="match status" value="1"/>
</dbReference>
<organism evidence="5 6">
    <name type="scientific">Paraglomus brasilianum</name>
    <dbReference type="NCBI Taxonomy" id="144538"/>
    <lineage>
        <taxon>Eukaryota</taxon>
        <taxon>Fungi</taxon>
        <taxon>Fungi incertae sedis</taxon>
        <taxon>Mucoromycota</taxon>
        <taxon>Glomeromycotina</taxon>
        <taxon>Glomeromycetes</taxon>
        <taxon>Paraglomerales</taxon>
        <taxon>Paraglomeraceae</taxon>
        <taxon>Paraglomus</taxon>
    </lineage>
</organism>
<dbReference type="GO" id="GO:0000032">
    <property type="term" value="P:cell wall mannoprotein biosynthetic process"/>
    <property type="evidence" value="ECO:0007669"/>
    <property type="project" value="TreeGrafter"/>
</dbReference>
<dbReference type="EMBL" id="CAJVPI010000874">
    <property type="protein sequence ID" value="CAG8579086.1"/>
    <property type="molecule type" value="Genomic_DNA"/>
</dbReference>
<dbReference type="GO" id="GO:0000026">
    <property type="term" value="F:alpha-1,2-mannosyltransferase activity"/>
    <property type="evidence" value="ECO:0007669"/>
    <property type="project" value="TreeGrafter"/>
</dbReference>
<evidence type="ECO:0000313" key="6">
    <source>
        <dbReference type="Proteomes" id="UP000789739"/>
    </source>
</evidence>
<keyword evidence="6" id="KW-1185">Reference proteome</keyword>
<keyword evidence="4" id="KW-0812">Transmembrane</keyword>
<name>A0A9N9G498_9GLOM</name>
<dbReference type="Proteomes" id="UP000789739">
    <property type="component" value="Unassembled WGS sequence"/>
</dbReference>
<accession>A0A9N9G498</accession>
<dbReference type="PIRSF" id="PIRSF018153">
    <property type="entry name" value="Glyco_trans_15"/>
    <property type="match status" value="1"/>
</dbReference>
<dbReference type="InterPro" id="IPR002685">
    <property type="entry name" value="Glyco_trans_15"/>
</dbReference>
<dbReference type="GO" id="GO:0006487">
    <property type="term" value="P:protein N-linked glycosylation"/>
    <property type="evidence" value="ECO:0007669"/>
    <property type="project" value="TreeGrafter"/>
</dbReference>
<dbReference type="FunFam" id="3.90.550.10:FF:000051">
    <property type="entry name" value="Alpha-1,2-mannosyltransferase (Ktr4)"/>
    <property type="match status" value="1"/>
</dbReference>
<dbReference type="GO" id="GO:0005794">
    <property type="term" value="C:Golgi apparatus"/>
    <property type="evidence" value="ECO:0007669"/>
    <property type="project" value="TreeGrafter"/>
</dbReference>
<protein>
    <submittedName>
        <fullName evidence="5">9725_t:CDS:1</fullName>
    </submittedName>
</protein>
<keyword evidence="4" id="KW-0472">Membrane</keyword>
<evidence type="ECO:0000256" key="3">
    <source>
        <dbReference type="PIRSR" id="PIRSR018153-1"/>
    </source>
</evidence>
<feature type="active site" description="Nucleophile" evidence="3">
    <location>
        <position position="269"/>
    </location>
</feature>
<evidence type="ECO:0000256" key="1">
    <source>
        <dbReference type="ARBA" id="ARBA00007677"/>
    </source>
</evidence>
<keyword evidence="2" id="KW-0808">Transferase</keyword>
<comment type="similarity">
    <text evidence="1">Belongs to the glycosyltransferase 15 family.</text>
</comment>